<protein>
    <submittedName>
        <fullName evidence="3">Sec1-like protein</fullName>
    </submittedName>
</protein>
<dbReference type="InterPro" id="IPR001619">
    <property type="entry name" value="Sec1-like"/>
</dbReference>
<dbReference type="AlphaFoldDB" id="A0A9K3CXC6"/>
<accession>A0A9K3CXC6</accession>
<feature type="non-terminal residue" evidence="3">
    <location>
        <position position="1"/>
    </location>
</feature>
<dbReference type="SUPFAM" id="SSF56815">
    <property type="entry name" value="Sec1/munc18-like (SM) proteins"/>
    <property type="match status" value="1"/>
</dbReference>
<dbReference type="Gene3D" id="3.40.50.1910">
    <property type="match status" value="1"/>
</dbReference>
<organism evidence="3 4">
    <name type="scientific">Kipferlia bialata</name>
    <dbReference type="NCBI Taxonomy" id="797122"/>
    <lineage>
        <taxon>Eukaryota</taxon>
        <taxon>Metamonada</taxon>
        <taxon>Carpediemonas-like organisms</taxon>
        <taxon>Kipferlia</taxon>
    </lineage>
</organism>
<feature type="region of interest" description="Disordered" evidence="2">
    <location>
        <begin position="126"/>
        <end position="150"/>
    </location>
</feature>
<dbReference type="InterPro" id="IPR036045">
    <property type="entry name" value="Sec1-like_sf"/>
</dbReference>
<dbReference type="OrthoDB" id="2228at2759"/>
<dbReference type="InterPro" id="IPR027482">
    <property type="entry name" value="Sec1-like_dom2"/>
</dbReference>
<comment type="caution">
    <text evidence="3">The sequence shown here is derived from an EMBL/GenBank/DDBJ whole genome shotgun (WGS) entry which is preliminary data.</text>
</comment>
<dbReference type="EMBL" id="BDIP01001354">
    <property type="protein sequence ID" value="GIQ84217.1"/>
    <property type="molecule type" value="Genomic_DNA"/>
</dbReference>
<reference evidence="3 4" key="1">
    <citation type="journal article" date="2018" name="PLoS ONE">
        <title>The draft genome of Kipferlia bialata reveals reductive genome evolution in fornicate parasites.</title>
        <authorList>
            <person name="Tanifuji G."/>
            <person name="Takabayashi S."/>
            <person name="Kume K."/>
            <person name="Takagi M."/>
            <person name="Nakayama T."/>
            <person name="Kamikawa R."/>
            <person name="Inagaki Y."/>
            <person name="Hashimoto T."/>
        </authorList>
    </citation>
    <scope>NUCLEOTIDE SEQUENCE [LARGE SCALE GENOMIC DNA]</scope>
    <source>
        <strain evidence="3">NY0173</strain>
    </source>
</reference>
<sequence length="196" mass="21595">CHLFSSATIGDDEFQFLVDSGCSRILSSLKEVQLEYTLPLSRFITVPHPHSLYAAFGTHELARQKRDQLVTHVSRALGAVFTSFQQGMPTIRYDSESVIARRIAEGVNERCNALDAAGALSSASAAGAESGPRVTSPIQTRRHSARVEGQEQAGPTLLVVDRTDDLFAVLAHFDTFEAVLYDYLDIEDYKTRIYAV</sequence>
<name>A0A9K3CXC6_9EUKA</name>
<proteinExistence type="inferred from homology"/>
<evidence type="ECO:0000256" key="1">
    <source>
        <dbReference type="ARBA" id="ARBA00009884"/>
    </source>
</evidence>
<dbReference type="GO" id="GO:0016192">
    <property type="term" value="P:vesicle-mediated transport"/>
    <property type="evidence" value="ECO:0007669"/>
    <property type="project" value="InterPro"/>
</dbReference>
<comment type="similarity">
    <text evidence="1">Belongs to the STXBP/unc-18/SEC1 family.</text>
</comment>
<evidence type="ECO:0000313" key="3">
    <source>
        <dbReference type="EMBL" id="GIQ84217.1"/>
    </source>
</evidence>
<keyword evidence="4" id="KW-1185">Reference proteome</keyword>
<evidence type="ECO:0000313" key="4">
    <source>
        <dbReference type="Proteomes" id="UP000265618"/>
    </source>
</evidence>
<gene>
    <name evidence="3" type="ORF">KIPB_005668</name>
</gene>
<dbReference type="Proteomes" id="UP000265618">
    <property type="component" value="Unassembled WGS sequence"/>
</dbReference>
<dbReference type="Pfam" id="PF00995">
    <property type="entry name" value="Sec1"/>
    <property type="match status" value="1"/>
</dbReference>
<evidence type="ECO:0000256" key="2">
    <source>
        <dbReference type="SAM" id="MobiDB-lite"/>
    </source>
</evidence>